<dbReference type="InterPro" id="IPR027417">
    <property type="entry name" value="P-loop_NTPase"/>
</dbReference>
<dbReference type="InterPro" id="IPR040632">
    <property type="entry name" value="Sulfotransfer_4"/>
</dbReference>
<protein>
    <recommendedName>
        <fullName evidence="3">Sulfotransferase family protein</fullName>
    </recommendedName>
</protein>
<dbReference type="Proteomes" id="UP000741013">
    <property type="component" value="Unassembled WGS sequence"/>
</dbReference>
<dbReference type="Pfam" id="PF17784">
    <property type="entry name" value="Sulfotransfer_4"/>
    <property type="match status" value="1"/>
</dbReference>
<dbReference type="RefSeq" id="WP_209666711.1">
    <property type="nucleotide sequence ID" value="NZ_JAGGMS010000001.1"/>
</dbReference>
<evidence type="ECO:0008006" key="3">
    <source>
        <dbReference type="Google" id="ProtNLM"/>
    </source>
</evidence>
<dbReference type="PANTHER" id="PTHR36978:SF4">
    <property type="entry name" value="P-LOOP CONTAINING NUCLEOSIDE TRIPHOSPHATE HYDROLASE PROTEIN"/>
    <property type="match status" value="1"/>
</dbReference>
<evidence type="ECO:0000313" key="2">
    <source>
        <dbReference type="Proteomes" id="UP000741013"/>
    </source>
</evidence>
<sequence length="214" mass="23427">MVEVIGAGFGRTGTMSLHSGLETLGYAPCHHMKEVLGNLGSTTVWADALRGDREALRTAVAGYRATLDFPSCLLWREMMELFPDAKVLLSVRDPESWYHSAAATIFNPVMEEVAARLAASDGAVTTDMMTAMAEHGFGDHGKDETIAWFVQHNKDVMATVPEDKLLVYQVSDGWEPLCEFLGAAVPQEPFPRVNDSADFAENVDRFLSDGSIGW</sequence>
<proteinExistence type="predicted"/>
<gene>
    <name evidence="1" type="ORF">JOM49_005074</name>
</gene>
<dbReference type="SUPFAM" id="SSF52540">
    <property type="entry name" value="P-loop containing nucleoside triphosphate hydrolases"/>
    <property type="match status" value="1"/>
</dbReference>
<accession>A0ABS4PXH7</accession>
<name>A0ABS4PXH7_9PSEU</name>
<evidence type="ECO:0000313" key="1">
    <source>
        <dbReference type="EMBL" id="MBP2183548.1"/>
    </source>
</evidence>
<dbReference type="PANTHER" id="PTHR36978">
    <property type="entry name" value="P-LOOP CONTAINING NUCLEOTIDE TRIPHOSPHATE HYDROLASE"/>
    <property type="match status" value="1"/>
</dbReference>
<organism evidence="1 2">
    <name type="scientific">Amycolatopsis magusensis</name>
    <dbReference type="NCBI Taxonomy" id="882444"/>
    <lineage>
        <taxon>Bacteria</taxon>
        <taxon>Bacillati</taxon>
        <taxon>Actinomycetota</taxon>
        <taxon>Actinomycetes</taxon>
        <taxon>Pseudonocardiales</taxon>
        <taxon>Pseudonocardiaceae</taxon>
        <taxon>Amycolatopsis</taxon>
    </lineage>
</organism>
<dbReference type="Gene3D" id="3.40.50.300">
    <property type="entry name" value="P-loop containing nucleotide triphosphate hydrolases"/>
    <property type="match status" value="1"/>
</dbReference>
<reference evidence="1 2" key="1">
    <citation type="submission" date="2021-03" db="EMBL/GenBank/DDBJ databases">
        <title>Sequencing the genomes of 1000 actinobacteria strains.</title>
        <authorList>
            <person name="Klenk H.-P."/>
        </authorList>
    </citation>
    <scope>NUCLEOTIDE SEQUENCE [LARGE SCALE GENOMIC DNA]</scope>
    <source>
        <strain evidence="1 2">DSM 45510</strain>
    </source>
</reference>
<keyword evidence="2" id="KW-1185">Reference proteome</keyword>
<comment type="caution">
    <text evidence="1">The sequence shown here is derived from an EMBL/GenBank/DDBJ whole genome shotgun (WGS) entry which is preliminary data.</text>
</comment>
<dbReference type="EMBL" id="JAGGMS010000001">
    <property type="protein sequence ID" value="MBP2183548.1"/>
    <property type="molecule type" value="Genomic_DNA"/>
</dbReference>